<accession>A0A9N7UNA6</accession>
<keyword evidence="3" id="KW-1185">Reference proteome</keyword>
<reference evidence="2" key="1">
    <citation type="submission" date="2020-03" db="EMBL/GenBank/DDBJ databases">
        <authorList>
            <person name="Weist P."/>
        </authorList>
    </citation>
    <scope>NUCLEOTIDE SEQUENCE</scope>
</reference>
<protein>
    <submittedName>
        <fullName evidence="2">Uncharacterized protein</fullName>
    </submittedName>
</protein>
<feature type="compositionally biased region" description="Basic and acidic residues" evidence="1">
    <location>
        <begin position="49"/>
        <end position="84"/>
    </location>
</feature>
<proteinExistence type="predicted"/>
<dbReference type="Proteomes" id="UP001153269">
    <property type="component" value="Unassembled WGS sequence"/>
</dbReference>
<gene>
    <name evidence="2" type="ORF">PLEPLA_LOCUS23672</name>
</gene>
<sequence>MTCQGVRCKHSPTPDPGERDSQNAIHGAAGQGGPDLRVIKPRIPGKGIGECEKRKEKLEEKEAVHSKTMKEVGQGEKLIRDSNRRPMGYSGGVAEIPHG</sequence>
<evidence type="ECO:0000256" key="1">
    <source>
        <dbReference type="SAM" id="MobiDB-lite"/>
    </source>
</evidence>
<comment type="caution">
    <text evidence="2">The sequence shown here is derived from an EMBL/GenBank/DDBJ whole genome shotgun (WGS) entry which is preliminary data.</text>
</comment>
<evidence type="ECO:0000313" key="3">
    <source>
        <dbReference type="Proteomes" id="UP001153269"/>
    </source>
</evidence>
<dbReference type="AlphaFoldDB" id="A0A9N7UNA6"/>
<dbReference type="EMBL" id="CADEAL010001786">
    <property type="protein sequence ID" value="CAB1435615.1"/>
    <property type="molecule type" value="Genomic_DNA"/>
</dbReference>
<organism evidence="2 3">
    <name type="scientific">Pleuronectes platessa</name>
    <name type="common">European plaice</name>
    <dbReference type="NCBI Taxonomy" id="8262"/>
    <lineage>
        <taxon>Eukaryota</taxon>
        <taxon>Metazoa</taxon>
        <taxon>Chordata</taxon>
        <taxon>Craniata</taxon>
        <taxon>Vertebrata</taxon>
        <taxon>Euteleostomi</taxon>
        <taxon>Actinopterygii</taxon>
        <taxon>Neopterygii</taxon>
        <taxon>Teleostei</taxon>
        <taxon>Neoteleostei</taxon>
        <taxon>Acanthomorphata</taxon>
        <taxon>Carangaria</taxon>
        <taxon>Pleuronectiformes</taxon>
        <taxon>Pleuronectoidei</taxon>
        <taxon>Pleuronectidae</taxon>
        <taxon>Pleuronectes</taxon>
    </lineage>
</organism>
<evidence type="ECO:0000313" key="2">
    <source>
        <dbReference type="EMBL" id="CAB1435615.1"/>
    </source>
</evidence>
<feature type="region of interest" description="Disordered" evidence="1">
    <location>
        <begin position="1"/>
        <end position="99"/>
    </location>
</feature>
<name>A0A9N7UNA6_PLEPL</name>